<keyword evidence="2" id="KW-1185">Reference proteome</keyword>
<sequence length="90" mass="10858">MKEAPDRNMFTLQCQRRARRYKSHTGMLVCPLMRRIWPRSSRYIQLWGQSTRRCSFGVLREYRDIFAWEPKDMPGVDLGVAVHRLYMDPH</sequence>
<reference evidence="1 2" key="1">
    <citation type="submission" date="2024-01" db="EMBL/GenBank/DDBJ databases">
        <title>The complete chloroplast genome sequence of Lithospermum erythrorhizon: insights into the phylogenetic relationship among Boraginaceae species and the maternal lineages of purple gromwells.</title>
        <authorList>
            <person name="Okada T."/>
            <person name="Watanabe K."/>
        </authorList>
    </citation>
    <scope>NUCLEOTIDE SEQUENCE [LARGE SCALE GENOMIC DNA]</scope>
</reference>
<proteinExistence type="predicted"/>
<organism evidence="1 2">
    <name type="scientific">Lithospermum erythrorhizon</name>
    <name type="common">Purple gromwell</name>
    <name type="synonym">Lithospermum officinale var. erythrorhizon</name>
    <dbReference type="NCBI Taxonomy" id="34254"/>
    <lineage>
        <taxon>Eukaryota</taxon>
        <taxon>Viridiplantae</taxon>
        <taxon>Streptophyta</taxon>
        <taxon>Embryophyta</taxon>
        <taxon>Tracheophyta</taxon>
        <taxon>Spermatophyta</taxon>
        <taxon>Magnoliopsida</taxon>
        <taxon>eudicotyledons</taxon>
        <taxon>Gunneridae</taxon>
        <taxon>Pentapetalae</taxon>
        <taxon>asterids</taxon>
        <taxon>lamiids</taxon>
        <taxon>Boraginales</taxon>
        <taxon>Boraginaceae</taxon>
        <taxon>Boraginoideae</taxon>
        <taxon>Lithospermeae</taxon>
        <taxon>Lithospermum</taxon>
    </lineage>
</organism>
<comment type="caution">
    <text evidence="1">The sequence shown here is derived from an EMBL/GenBank/DDBJ whole genome shotgun (WGS) entry which is preliminary data.</text>
</comment>
<protein>
    <submittedName>
        <fullName evidence="1">Uncharacterized protein</fullName>
    </submittedName>
</protein>
<dbReference type="EMBL" id="BAABME010005235">
    <property type="protein sequence ID" value="GAA0165050.1"/>
    <property type="molecule type" value="Genomic_DNA"/>
</dbReference>
<evidence type="ECO:0000313" key="1">
    <source>
        <dbReference type="EMBL" id="GAA0165050.1"/>
    </source>
</evidence>
<evidence type="ECO:0000313" key="2">
    <source>
        <dbReference type="Proteomes" id="UP001454036"/>
    </source>
</evidence>
<dbReference type="Proteomes" id="UP001454036">
    <property type="component" value="Unassembled WGS sequence"/>
</dbReference>
<accession>A0AAV3QQB3</accession>
<name>A0AAV3QQB3_LITER</name>
<dbReference type="AlphaFoldDB" id="A0AAV3QQB3"/>
<gene>
    <name evidence="1" type="ORF">LIER_20550</name>
</gene>